<feature type="transmembrane region" description="Helical" evidence="11">
    <location>
        <begin position="181"/>
        <end position="201"/>
    </location>
</feature>
<feature type="transmembrane region" description="Helical" evidence="11">
    <location>
        <begin position="329"/>
        <end position="352"/>
    </location>
</feature>
<keyword evidence="3" id="KW-1003">Cell membrane</keyword>
<dbReference type="PANTHER" id="PTHR24228">
    <property type="entry name" value="B2 BRADYKININ RECEPTOR/ANGIOTENSIN II RECEPTOR"/>
    <property type="match status" value="1"/>
</dbReference>
<keyword evidence="14" id="KW-1185">Reference proteome</keyword>
<dbReference type="STRING" id="7240.B4R509"/>
<evidence type="ECO:0000256" key="7">
    <source>
        <dbReference type="ARBA" id="ARBA00023136"/>
    </source>
</evidence>
<accession>B4R509</accession>
<dbReference type="SMART" id="SM01381">
    <property type="entry name" value="7TM_GPCR_Srsx"/>
    <property type="match status" value="1"/>
</dbReference>
<evidence type="ECO:0000259" key="12">
    <source>
        <dbReference type="PROSITE" id="PS50262"/>
    </source>
</evidence>
<evidence type="ECO:0000256" key="1">
    <source>
        <dbReference type="ARBA" id="ARBA00004651"/>
    </source>
</evidence>
<dbReference type="OrthoDB" id="6117944at2759"/>
<keyword evidence="5 11" id="KW-1133">Transmembrane helix</keyword>
<dbReference type="PROSITE" id="PS50262">
    <property type="entry name" value="G_PROTEIN_RECEP_F1_2"/>
    <property type="match status" value="1"/>
</dbReference>
<proteinExistence type="inferred from homology"/>
<keyword evidence="4 10" id="KW-0812">Transmembrane</keyword>
<feature type="domain" description="G-protein coupled receptors family 1 profile" evidence="12">
    <location>
        <begin position="76"/>
        <end position="350"/>
    </location>
</feature>
<dbReference type="AlphaFoldDB" id="B4R509"/>
<dbReference type="CDD" id="cd15210">
    <property type="entry name" value="7tmA_GPR84-like"/>
    <property type="match status" value="1"/>
</dbReference>
<dbReference type="HOGENOM" id="CLU_009579_3_10_1"/>
<organism evidence="13 14">
    <name type="scientific">Drosophila simulans</name>
    <name type="common">Fruit fly</name>
    <dbReference type="NCBI Taxonomy" id="7240"/>
    <lineage>
        <taxon>Eukaryota</taxon>
        <taxon>Metazoa</taxon>
        <taxon>Ecdysozoa</taxon>
        <taxon>Arthropoda</taxon>
        <taxon>Hexapoda</taxon>
        <taxon>Insecta</taxon>
        <taxon>Pterygota</taxon>
        <taxon>Neoptera</taxon>
        <taxon>Endopterygota</taxon>
        <taxon>Diptera</taxon>
        <taxon>Brachycera</taxon>
        <taxon>Muscomorpha</taxon>
        <taxon>Ephydroidea</taxon>
        <taxon>Drosophilidae</taxon>
        <taxon>Drosophila</taxon>
        <taxon>Sophophora</taxon>
    </lineage>
</organism>
<comment type="similarity">
    <text evidence="2 10">Belongs to the G-protein coupled receptor 1 family.</text>
</comment>
<dbReference type="InterPro" id="IPR017452">
    <property type="entry name" value="GPCR_Rhodpsn_7TM"/>
</dbReference>
<dbReference type="SMR" id="B4R509"/>
<dbReference type="OMA" id="RRVTRMC"/>
<evidence type="ECO:0000313" key="13">
    <source>
        <dbReference type="EMBL" id="EDX17158.1"/>
    </source>
</evidence>
<keyword evidence="9 10" id="KW-0807">Transducer</keyword>
<name>B4R509_DROSI</name>
<dbReference type="GO" id="GO:0004930">
    <property type="term" value="F:G protein-coupled receptor activity"/>
    <property type="evidence" value="ECO:0007669"/>
    <property type="project" value="UniProtKB-KW"/>
</dbReference>
<gene>
    <name evidence="13" type="primary">Dsim\GD16244</name>
    <name evidence="13" type="ORF">Dsim_GD16244</name>
</gene>
<keyword evidence="6 10" id="KW-0297">G-protein coupled receptor</keyword>
<evidence type="ECO:0000256" key="2">
    <source>
        <dbReference type="ARBA" id="ARBA00010663"/>
    </source>
</evidence>
<evidence type="ECO:0000256" key="4">
    <source>
        <dbReference type="ARBA" id="ARBA00022692"/>
    </source>
</evidence>
<dbReference type="PRINTS" id="PR00237">
    <property type="entry name" value="GPCRRHODOPSN"/>
</dbReference>
<evidence type="ECO:0000256" key="10">
    <source>
        <dbReference type="RuleBase" id="RU000688"/>
    </source>
</evidence>
<comment type="subcellular location">
    <subcellularLocation>
        <location evidence="1">Cell membrane</location>
        <topology evidence="1">Multi-pass membrane protein</topology>
    </subcellularLocation>
</comment>
<dbReference type="GO" id="GO:0005886">
    <property type="term" value="C:plasma membrane"/>
    <property type="evidence" value="ECO:0007669"/>
    <property type="project" value="UniProtKB-SubCell"/>
</dbReference>
<feature type="transmembrane region" description="Helical" evidence="11">
    <location>
        <begin position="296"/>
        <end position="317"/>
    </location>
</feature>
<evidence type="ECO:0000256" key="11">
    <source>
        <dbReference type="SAM" id="Phobius"/>
    </source>
</evidence>
<feature type="transmembrane region" description="Helical" evidence="11">
    <location>
        <begin position="226"/>
        <end position="249"/>
    </location>
</feature>
<dbReference type="InterPro" id="IPR000276">
    <property type="entry name" value="GPCR_Rhodpsn"/>
</dbReference>
<evidence type="ECO:0000313" key="14">
    <source>
        <dbReference type="Proteomes" id="UP000000304"/>
    </source>
</evidence>
<dbReference type="Gene3D" id="1.20.1070.10">
    <property type="entry name" value="Rhodopsin 7-helix transmembrane proteins"/>
    <property type="match status" value="1"/>
</dbReference>
<evidence type="ECO:0000256" key="8">
    <source>
        <dbReference type="ARBA" id="ARBA00023170"/>
    </source>
</evidence>
<dbReference type="FunFam" id="1.20.1070.10:FF:000312">
    <property type="entry name" value="protein trapped in endoderm-1"/>
    <property type="match status" value="1"/>
</dbReference>
<feature type="transmembrane region" description="Helical" evidence="11">
    <location>
        <begin position="60"/>
        <end position="85"/>
    </location>
</feature>
<dbReference type="PROSITE" id="PS00237">
    <property type="entry name" value="G_PROTEIN_RECEP_F1_1"/>
    <property type="match status" value="1"/>
</dbReference>
<dbReference type="PANTHER" id="PTHR24228:SF71">
    <property type="entry name" value="PROTEIN TRAPPED IN ENDODERM-1"/>
    <property type="match status" value="1"/>
</dbReference>
<feature type="transmembrane region" description="Helical" evidence="11">
    <location>
        <begin position="138"/>
        <end position="160"/>
    </location>
</feature>
<reference evidence="13 14" key="1">
    <citation type="journal article" date="2007" name="Nature">
        <title>Evolution of genes and genomes on the Drosophila phylogeny.</title>
        <authorList>
            <consortium name="Drosophila 12 Genomes Consortium"/>
            <person name="Clark A.G."/>
            <person name="Eisen M.B."/>
            <person name="Smith D.R."/>
            <person name="Bergman C.M."/>
            <person name="Oliver B."/>
            <person name="Markow T.A."/>
            <person name="Kaufman T.C."/>
            <person name="Kellis M."/>
            <person name="Gelbart W."/>
            <person name="Iyer V.N."/>
            <person name="Pollard D.A."/>
            <person name="Sackton T.B."/>
            <person name="Larracuente A.M."/>
            <person name="Singh N.D."/>
            <person name="Abad J.P."/>
            <person name="Abt D.N."/>
            <person name="Adryan B."/>
            <person name="Aguade M."/>
            <person name="Akashi H."/>
            <person name="Anderson W.W."/>
            <person name="Aquadro C.F."/>
            <person name="Ardell D.H."/>
            <person name="Arguello R."/>
            <person name="Artieri C.G."/>
            <person name="Barbash D.A."/>
            <person name="Barker D."/>
            <person name="Barsanti P."/>
            <person name="Batterham P."/>
            <person name="Batzoglou S."/>
            <person name="Begun D."/>
            <person name="Bhutkar A."/>
            <person name="Blanco E."/>
            <person name="Bosak S.A."/>
            <person name="Bradley R.K."/>
            <person name="Brand A.D."/>
            <person name="Brent M.R."/>
            <person name="Brooks A.N."/>
            <person name="Brown R.H."/>
            <person name="Butlin R.K."/>
            <person name="Caggese C."/>
            <person name="Calvi B.R."/>
            <person name="Bernardo de Carvalho A."/>
            <person name="Caspi A."/>
            <person name="Castrezana S."/>
            <person name="Celniker S.E."/>
            <person name="Chang J.L."/>
            <person name="Chapple C."/>
            <person name="Chatterji S."/>
            <person name="Chinwalla A."/>
            <person name="Civetta A."/>
            <person name="Clifton S.W."/>
            <person name="Comeron J.M."/>
            <person name="Costello J.C."/>
            <person name="Coyne J.A."/>
            <person name="Daub J."/>
            <person name="David R.G."/>
            <person name="Delcher A.L."/>
            <person name="Delehaunty K."/>
            <person name="Do C.B."/>
            <person name="Ebling H."/>
            <person name="Edwards K."/>
            <person name="Eickbush T."/>
            <person name="Evans J.D."/>
            <person name="Filipski A."/>
            <person name="Findeiss S."/>
            <person name="Freyhult E."/>
            <person name="Fulton L."/>
            <person name="Fulton R."/>
            <person name="Garcia A.C."/>
            <person name="Gardiner A."/>
            <person name="Garfield D.A."/>
            <person name="Garvin B.E."/>
            <person name="Gibson G."/>
            <person name="Gilbert D."/>
            <person name="Gnerre S."/>
            <person name="Godfrey J."/>
            <person name="Good R."/>
            <person name="Gotea V."/>
            <person name="Gravely B."/>
            <person name="Greenberg A.J."/>
            <person name="Griffiths-Jones S."/>
            <person name="Gross S."/>
            <person name="Guigo R."/>
            <person name="Gustafson E.A."/>
            <person name="Haerty W."/>
            <person name="Hahn M.W."/>
            <person name="Halligan D.L."/>
            <person name="Halpern A.L."/>
            <person name="Halter G.M."/>
            <person name="Han M.V."/>
            <person name="Heger A."/>
            <person name="Hillier L."/>
            <person name="Hinrichs A.S."/>
            <person name="Holmes I."/>
            <person name="Hoskins R.A."/>
            <person name="Hubisz M.J."/>
            <person name="Hultmark D."/>
            <person name="Huntley M.A."/>
            <person name="Jaffe D.B."/>
            <person name="Jagadeeshan S."/>
            <person name="Jeck W.R."/>
            <person name="Johnson J."/>
            <person name="Jones C.D."/>
            <person name="Jordan W.C."/>
            <person name="Karpen G.H."/>
            <person name="Kataoka E."/>
            <person name="Keightley P.D."/>
            <person name="Kheradpour P."/>
            <person name="Kirkness E.F."/>
            <person name="Koerich L.B."/>
            <person name="Kristiansen K."/>
            <person name="Kudrna D."/>
            <person name="Kulathinal R.J."/>
            <person name="Kumar S."/>
            <person name="Kwok R."/>
            <person name="Lander E."/>
            <person name="Langley C.H."/>
            <person name="Lapoint R."/>
            <person name="Lazzaro B.P."/>
            <person name="Lee S.J."/>
            <person name="Levesque L."/>
            <person name="Li R."/>
            <person name="Lin C.F."/>
            <person name="Lin M.F."/>
            <person name="Lindblad-Toh K."/>
            <person name="Llopart A."/>
            <person name="Long M."/>
            <person name="Low L."/>
            <person name="Lozovsky E."/>
            <person name="Lu J."/>
            <person name="Luo M."/>
            <person name="Machado C.A."/>
            <person name="Makalowski W."/>
            <person name="Marzo M."/>
            <person name="Matsuda M."/>
            <person name="Matzkin L."/>
            <person name="McAllister B."/>
            <person name="McBride C.S."/>
            <person name="McKernan B."/>
            <person name="McKernan K."/>
            <person name="Mendez-Lago M."/>
            <person name="Minx P."/>
            <person name="Mollenhauer M.U."/>
            <person name="Montooth K."/>
            <person name="Mount S.M."/>
            <person name="Mu X."/>
            <person name="Myers E."/>
            <person name="Negre B."/>
            <person name="Newfeld S."/>
            <person name="Nielsen R."/>
            <person name="Noor M.A."/>
            <person name="O'Grady P."/>
            <person name="Pachter L."/>
            <person name="Papaceit M."/>
            <person name="Parisi M.J."/>
            <person name="Parisi M."/>
            <person name="Parts L."/>
            <person name="Pedersen J.S."/>
            <person name="Pesole G."/>
            <person name="Phillippy A.M."/>
            <person name="Ponting C.P."/>
            <person name="Pop M."/>
            <person name="Porcelli D."/>
            <person name="Powell J.R."/>
            <person name="Prohaska S."/>
            <person name="Pruitt K."/>
            <person name="Puig M."/>
            <person name="Quesneville H."/>
            <person name="Ram K.R."/>
            <person name="Rand D."/>
            <person name="Rasmussen M.D."/>
            <person name="Reed L.K."/>
            <person name="Reenan R."/>
            <person name="Reily A."/>
            <person name="Remington K.A."/>
            <person name="Rieger T.T."/>
            <person name="Ritchie M.G."/>
            <person name="Robin C."/>
            <person name="Rogers Y.H."/>
            <person name="Rohde C."/>
            <person name="Rozas J."/>
            <person name="Rubenfield M.J."/>
            <person name="Ruiz A."/>
            <person name="Russo S."/>
            <person name="Salzberg S.L."/>
            <person name="Sanchez-Gracia A."/>
            <person name="Saranga D.J."/>
            <person name="Sato H."/>
            <person name="Schaeffer S.W."/>
            <person name="Schatz M.C."/>
            <person name="Schlenke T."/>
            <person name="Schwartz R."/>
            <person name="Segarra C."/>
            <person name="Singh R.S."/>
            <person name="Sirot L."/>
            <person name="Sirota M."/>
            <person name="Sisneros N.B."/>
            <person name="Smith C.D."/>
            <person name="Smith T.F."/>
            <person name="Spieth J."/>
            <person name="Stage D.E."/>
            <person name="Stark A."/>
            <person name="Stephan W."/>
            <person name="Strausberg R.L."/>
            <person name="Strempel S."/>
            <person name="Sturgill D."/>
            <person name="Sutton G."/>
            <person name="Sutton G.G."/>
            <person name="Tao W."/>
            <person name="Teichmann S."/>
            <person name="Tobari Y.N."/>
            <person name="Tomimura Y."/>
            <person name="Tsolas J.M."/>
            <person name="Valente V.L."/>
            <person name="Venter E."/>
            <person name="Venter J.C."/>
            <person name="Vicario S."/>
            <person name="Vieira F.G."/>
            <person name="Vilella A.J."/>
            <person name="Villasante A."/>
            <person name="Walenz B."/>
            <person name="Wang J."/>
            <person name="Wasserman M."/>
            <person name="Watts T."/>
            <person name="Wilson D."/>
            <person name="Wilson R.K."/>
            <person name="Wing R.A."/>
            <person name="Wolfner M.F."/>
            <person name="Wong A."/>
            <person name="Wong G.K."/>
            <person name="Wu C.I."/>
            <person name="Wu G."/>
            <person name="Yamamoto D."/>
            <person name="Yang H.P."/>
            <person name="Yang S.P."/>
            <person name="Yorke J.A."/>
            <person name="Yoshida K."/>
            <person name="Zdobnov E."/>
            <person name="Zhang P."/>
            <person name="Zhang Y."/>
            <person name="Zimin A.V."/>
            <person name="Baldwin J."/>
            <person name="Abdouelleil A."/>
            <person name="Abdulkadir J."/>
            <person name="Abebe A."/>
            <person name="Abera B."/>
            <person name="Abreu J."/>
            <person name="Acer S.C."/>
            <person name="Aftuck L."/>
            <person name="Alexander A."/>
            <person name="An P."/>
            <person name="Anderson E."/>
            <person name="Anderson S."/>
            <person name="Arachi H."/>
            <person name="Azer M."/>
            <person name="Bachantsang P."/>
            <person name="Barry A."/>
            <person name="Bayul T."/>
            <person name="Berlin A."/>
            <person name="Bessette D."/>
            <person name="Bloom T."/>
            <person name="Blye J."/>
            <person name="Boguslavskiy L."/>
            <person name="Bonnet C."/>
            <person name="Boukhgalter B."/>
            <person name="Bourzgui I."/>
            <person name="Brown A."/>
            <person name="Cahill P."/>
            <person name="Channer S."/>
            <person name="Cheshatsang Y."/>
            <person name="Chuda L."/>
            <person name="Citroen M."/>
            <person name="Collymore A."/>
            <person name="Cooke P."/>
            <person name="Costello M."/>
            <person name="D'Aco K."/>
            <person name="Daza R."/>
            <person name="De Haan G."/>
            <person name="DeGray S."/>
            <person name="DeMaso C."/>
            <person name="Dhargay N."/>
            <person name="Dooley K."/>
            <person name="Dooley E."/>
            <person name="Doricent M."/>
            <person name="Dorje P."/>
            <person name="Dorjee K."/>
            <person name="Dupes A."/>
            <person name="Elong R."/>
            <person name="Falk J."/>
            <person name="Farina A."/>
            <person name="Faro S."/>
            <person name="Ferguson D."/>
            <person name="Fisher S."/>
            <person name="Foley C.D."/>
            <person name="Franke A."/>
            <person name="Friedrich D."/>
            <person name="Gadbois L."/>
            <person name="Gearin G."/>
            <person name="Gearin C.R."/>
            <person name="Giannoukos G."/>
            <person name="Goode T."/>
            <person name="Graham J."/>
            <person name="Grandbois E."/>
            <person name="Grewal S."/>
            <person name="Gyaltsen K."/>
            <person name="Hafez N."/>
            <person name="Hagos B."/>
            <person name="Hall J."/>
            <person name="Henson C."/>
            <person name="Hollinger A."/>
            <person name="Honan T."/>
            <person name="Huard M.D."/>
            <person name="Hughes L."/>
            <person name="Hurhula B."/>
            <person name="Husby M.E."/>
            <person name="Kamat A."/>
            <person name="Kanga B."/>
            <person name="Kashin S."/>
            <person name="Khazanovich D."/>
            <person name="Kisner P."/>
            <person name="Lance K."/>
            <person name="Lara M."/>
            <person name="Lee W."/>
            <person name="Lennon N."/>
            <person name="Letendre F."/>
            <person name="LeVine R."/>
            <person name="Lipovsky A."/>
            <person name="Liu X."/>
            <person name="Liu J."/>
            <person name="Liu S."/>
            <person name="Lokyitsang T."/>
            <person name="Lokyitsang Y."/>
            <person name="Lubonja R."/>
            <person name="Lui A."/>
            <person name="MacDonald P."/>
            <person name="Magnisalis V."/>
            <person name="Maru K."/>
            <person name="Matthews C."/>
            <person name="McCusker W."/>
            <person name="McDonough S."/>
            <person name="Mehta T."/>
            <person name="Meldrim J."/>
            <person name="Meneus L."/>
            <person name="Mihai O."/>
            <person name="Mihalev A."/>
            <person name="Mihova T."/>
            <person name="Mittelman R."/>
            <person name="Mlenga V."/>
            <person name="Montmayeur A."/>
            <person name="Mulrain L."/>
            <person name="Navidi A."/>
            <person name="Naylor J."/>
            <person name="Negash T."/>
            <person name="Nguyen T."/>
            <person name="Nguyen N."/>
            <person name="Nicol R."/>
            <person name="Norbu C."/>
            <person name="Norbu N."/>
            <person name="Novod N."/>
            <person name="O'Neill B."/>
            <person name="Osman S."/>
            <person name="Markiewicz E."/>
            <person name="Oyono O.L."/>
            <person name="Patti C."/>
            <person name="Phunkhang P."/>
            <person name="Pierre F."/>
            <person name="Priest M."/>
            <person name="Raghuraman S."/>
            <person name="Rege F."/>
            <person name="Reyes R."/>
            <person name="Rise C."/>
            <person name="Rogov P."/>
            <person name="Ross K."/>
            <person name="Ryan E."/>
            <person name="Settipalli S."/>
            <person name="Shea T."/>
            <person name="Sherpa N."/>
            <person name="Shi L."/>
            <person name="Shih D."/>
            <person name="Sparrow T."/>
            <person name="Spaulding J."/>
            <person name="Stalker J."/>
            <person name="Stange-Thomann N."/>
            <person name="Stavropoulos S."/>
            <person name="Stone C."/>
            <person name="Strader C."/>
            <person name="Tesfaye S."/>
            <person name="Thomson T."/>
            <person name="Thoulutsang Y."/>
            <person name="Thoulutsang D."/>
            <person name="Topham K."/>
            <person name="Topping I."/>
            <person name="Tsamla T."/>
            <person name="Vassiliev H."/>
            <person name="Vo A."/>
            <person name="Wangchuk T."/>
            <person name="Wangdi T."/>
            <person name="Weiand M."/>
            <person name="Wilkinson J."/>
            <person name="Wilson A."/>
            <person name="Yadav S."/>
            <person name="Young G."/>
            <person name="Yu Q."/>
            <person name="Zembek L."/>
            <person name="Zhong D."/>
            <person name="Zimmer A."/>
            <person name="Zwirko Z."/>
            <person name="Jaffe D.B."/>
            <person name="Alvarez P."/>
            <person name="Brockman W."/>
            <person name="Butler J."/>
            <person name="Chin C."/>
            <person name="Gnerre S."/>
            <person name="Grabherr M."/>
            <person name="Kleber M."/>
            <person name="Mauceli E."/>
            <person name="MacCallum I."/>
        </authorList>
    </citation>
    <scope>NUCLEOTIDE SEQUENCE [LARGE SCALE GENOMIC DNA]</scope>
    <source>
        <strain evidence="14">white501</strain>
    </source>
</reference>
<dbReference type="EMBL" id="CM000366">
    <property type="protein sequence ID" value="EDX17158.1"/>
    <property type="molecule type" value="Genomic_DNA"/>
</dbReference>
<keyword evidence="8 10" id="KW-0675">Receptor</keyword>
<dbReference type="Proteomes" id="UP000000304">
    <property type="component" value="Chromosome X"/>
</dbReference>
<evidence type="ECO:0000256" key="3">
    <source>
        <dbReference type="ARBA" id="ARBA00022475"/>
    </source>
</evidence>
<dbReference type="PhylomeDB" id="B4R509"/>
<dbReference type="Bgee" id="FBgn0187871">
    <property type="expression patterns" value="Expressed in embryo and 3 other cell types or tissues"/>
</dbReference>
<keyword evidence="7 11" id="KW-0472">Membrane</keyword>
<sequence length="419" mass="46716">MPRLSEQPLPLPLLPPQQMELDMDMDMGMGMATGFLSDADMQMDEPAAATQSIYPHSATLFAAISACVFVTIGVLGNLITLLALLKSPTIREHATTAFVISLSISDLLFCSFSLPLTAVRFFQESWTFGTTLCKIFPVIFYGNVAVSLLSMVGITLNRYILIACHSRYSQIYKPKFITLQLLFVWAVSFLLLLPPILGIWGEMGLDEATFSCTILKKEGRSIKKTLFVIGFLLPCLVIIVSYSCIYITVLHQKKKIRNHDNFQIAASAAAKGSSSSGGGSYMTTTCTRKAREDNRLTVMMVTIFLCFLVCFLPLMLANVVDDERNTSYPWLHIIASVMAWASSVINPIIYAASNRNYRVAYYKIFALLKFWGEPMSPMPSRNYHQSKNSKELSGVIRSTPLFHAVQKNSINQMCQTYSV</sequence>
<evidence type="ECO:0000256" key="5">
    <source>
        <dbReference type="ARBA" id="ARBA00022989"/>
    </source>
</evidence>
<dbReference type="SUPFAM" id="SSF81321">
    <property type="entry name" value="Family A G protein-coupled receptor-like"/>
    <property type="match status" value="1"/>
</dbReference>
<dbReference type="Pfam" id="PF00001">
    <property type="entry name" value="7tm_1"/>
    <property type="match status" value="1"/>
</dbReference>
<evidence type="ECO:0000256" key="6">
    <source>
        <dbReference type="ARBA" id="ARBA00023040"/>
    </source>
</evidence>
<feature type="transmembrane region" description="Helical" evidence="11">
    <location>
        <begin position="97"/>
        <end position="118"/>
    </location>
</feature>
<evidence type="ECO:0000256" key="9">
    <source>
        <dbReference type="ARBA" id="ARBA00023224"/>
    </source>
</evidence>
<protein>
    <submittedName>
        <fullName evidence="13">GD16244</fullName>
    </submittedName>
</protein>